<accession>A0A081BJP6</accession>
<name>A0A081BJP6_9LACO</name>
<dbReference type="EMBL" id="BBJM01000023">
    <property type="protein sequence ID" value="GAK48264.1"/>
    <property type="molecule type" value="Genomic_DNA"/>
</dbReference>
<gene>
    <name evidence="2" type="ORF">LOSG293_230120</name>
</gene>
<dbReference type="Proteomes" id="UP000028700">
    <property type="component" value="Unassembled WGS sequence"/>
</dbReference>
<evidence type="ECO:0000313" key="3">
    <source>
        <dbReference type="Proteomes" id="UP000028700"/>
    </source>
</evidence>
<dbReference type="RefSeq" id="WP_034528535.1">
    <property type="nucleotide sequence ID" value="NZ_BBAZ01000022.1"/>
</dbReference>
<reference evidence="2" key="1">
    <citation type="journal article" date="2014" name="Genome Announc.">
        <title>Draft Genome Sequence of Lactobacillus oryzae Strain SG293T.</title>
        <authorList>
            <person name="Tanizawa Y."/>
            <person name="Fujisawa T."/>
            <person name="Mochizuki T."/>
            <person name="Kaminuma E."/>
            <person name="Nakamura Y."/>
            <person name="Tohno M."/>
        </authorList>
    </citation>
    <scope>NUCLEOTIDE SEQUENCE [LARGE SCALE GENOMIC DNA]</scope>
    <source>
        <strain evidence="2">SG293</strain>
    </source>
</reference>
<organism evidence="2 3">
    <name type="scientific">Secundilactobacillus oryzae JCM 18671</name>
    <dbReference type="NCBI Taxonomy" id="1291743"/>
    <lineage>
        <taxon>Bacteria</taxon>
        <taxon>Bacillati</taxon>
        <taxon>Bacillota</taxon>
        <taxon>Bacilli</taxon>
        <taxon>Lactobacillales</taxon>
        <taxon>Lactobacillaceae</taxon>
        <taxon>Secundilactobacillus</taxon>
    </lineage>
</organism>
<comment type="caution">
    <text evidence="2">The sequence shown here is derived from an EMBL/GenBank/DDBJ whole genome shotgun (WGS) entry which is preliminary data.</text>
</comment>
<proteinExistence type="predicted"/>
<dbReference type="STRING" id="1291743.LOSG293_230120"/>
<dbReference type="InterPro" id="IPR025164">
    <property type="entry name" value="Toastrack_DUF4097"/>
</dbReference>
<dbReference type="eggNOG" id="COG3595">
    <property type="taxonomic scope" value="Bacteria"/>
</dbReference>
<protein>
    <recommendedName>
        <fullName evidence="1">DUF4097 domain-containing protein</fullName>
    </recommendedName>
</protein>
<evidence type="ECO:0000259" key="1">
    <source>
        <dbReference type="Pfam" id="PF13349"/>
    </source>
</evidence>
<dbReference type="OrthoDB" id="2321102at2"/>
<sequence length="310" mass="34408">MKKTFIWGVSAFIIGLLLVAFGVGNNGFKAVYWQNGLKVDANIHQSKQIKGVQEIELKTSREVLIRRGTDAKVSVSSTKSSKVNVNFEDHKLTIDSSYYPSFIMFDDDFSQPQVEITIPENVHLKTVTTDGDADLTLEDVDVETLDAENNYQSGDLTLSHVNLKNALNLSRKTYSDITLSDVRAPGLAVETSGDLTISHSRFEDQDSTILNRDNDVDLSFNKWKSLNATVDNGDLNFRDQAIKGEFIAKVANGDIEAQIDQKSKNAIIATVDSGDHTIYGVDRETYGNRNQKNAVLYRLTANNGDVEVTY</sequence>
<evidence type="ECO:0000313" key="2">
    <source>
        <dbReference type="EMBL" id="GAK48264.1"/>
    </source>
</evidence>
<feature type="domain" description="DUF4097" evidence="1">
    <location>
        <begin position="53"/>
        <end position="308"/>
    </location>
</feature>
<dbReference type="Pfam" id="PF13349">
    <property type="entry name" value="DUF4097"/>
    <property type="match status" value="1"/>
</dbReference>
<keyword evidence="3" id="KW-1185">Reference proteome</keyword>
<dbReference type="AlphaFoldDB" id="A0A081BJP6"/>
<dbReference type="Gene3D" id="2.160.20.120">
    <property type="match status" value="1"/>
</dbReference>